<dbReference type="Pfam" id="PF13545">
    <property type="entry name" value="HTH_Crp_2"/>
    <property type="match status" value="1"/>
</dbReference>
<dbReference type="InterPro" id="IPR018490">
    <property type="entry name" value="cNMP-bd_dom_sf"/>
</dbReference>
<evidence type="ECO:0000259" key="5">
    <source>
        <dbReference type="PROSITE" id="PS51063"/>
    </source>
</evidence>
<comment type="caution">
    <text evidence="6">The sequence shown here is derived from an EMBL/GenBank/DDBJ whole genome shotgun (WGS) entry which is preliminary data.</text>
</comment>
<dbReference type="InterPro" id="IPR000595">
    <property type="entry name" value="cNMP-bd_dom"/>
</dbReference>
<dbReference type="PANTHER" id="PTHR24567:SF74">
    <property type="entry name" value="HTH-TYPE TRANSCRIPTIONAL REGULATOR ARCR"/>
    <property type="match status" value="1"/>
</dbReference>
<dbReference type="InterPro" id="IPR036390">
    <property type="entry name" value="WH_DNA-bd_sf"/>
</dbReference>
<evidence type="ECO:0000256" key="2">
    <source>
        <dbReference type="ARBA" id="ARBA00023125"/>
    </source>
</evidence>
<evidence type="ECO:0000256" key="1">
    <source>
        <dbReference type="ARBA" id="ARBA00023015"/>
    </source>
</evidence>
<dbReference type="SUPFAM" id="SSF51206">
    <property type="entry name" value="cAMP-binding domain-like"/>
    <property type="match status" value="1"/>
</dbReference>
<dbReference type="InterPro" id="IPR014710">
    <property type="entry name" value="RmlC-like_jellyroll"/>
</dbReference>
<accession>A0A6P0CFR2</accession>
<evidence type="ECO:0000313" key="7">
    <source>
        <dbReference type="Proteomes" id="UP000468591"/>
    </source>
</evidence>
<dbReference type="GO" id="GO:0005829">
    <property type="term" value="C:cytosol"/>
    <property type="evidence" value="ECO:0007669"/>
    <property type="project" value="TreeGrafter"/>
</dbReference>
<dbReference type="PROSITE" id="PS00889">
    <property type="entry name" value="CNMP_BINDING_2"/>
    <property type="match status" value="1"/>
</dbReference>
<dbReference type="PANTHER" id="PTHR24567">
    <property type="entry name" value="CRP FAMILY TRANSCRIPTIONAL REGULATORY PROTEIN"/>
    <property type="match status" value="1"/>
</dbReference>
<dbReference type="GO" id="GO:0003677">
    <property type="term" value="F:DNA binding"/>
    <property type="evidence" value="ECO:0007669"/>
    <property type="project" value="UniProtKB-KW"/>
</dbReference>
<dbReference type="Proteomes" id="UP000468591">
    <property type="component" value="Unassembled WGS sequence"/>
</dbReference>
<dbReference type="SUPFAM" id="SSF46785">
    <property type="entry name" value="Winged helix' DNA-binding domain"/>
    <property type="match status" value="1"/>
</dbReference>
<dbReference type="InterPro" id="IPR018488">
    <property type="entry name" value="cNMP-bd_CS"/>
</dbReference>
<dbReference type="SMART" id="SM00100">
    <property type="entry name" value="cNMP"/>
    <property type="match status" value="1"/>
</dbReference>
<dbReference type="PROSITE" id="PS51063">
    <property type="entry name" value="HTH_CRP_2"/>
    <property type="match status" value="1"/>
</dbReference>
<keyword evidence="2" id="KW-0238">DNA-binding</keyword>
<dbReference type="PROSITE" id="PS50042">
    <property type="entry name" value="CNMP_BINDING_3"/>
    <property type="match status" value="1"/>
</dbReference>
<dbReference type="CDD" id="cd00038">
    <property type="entry name" value="CAP_ED"/>
    <property type="match status" value="1"/>
</dbReference>
<proteinExistence type="predicted"/>
<reference evidence="6 7" key="1">
    <citation type="submission" date="2020-01" db="EMBL/GenBank/DDBJ databases">
        <title>Sulfitobacter sediminilitoris sp. nov., isolated from a tidal flat.</title>
        <authorList>
            <person name="Park S."/>
            <person name="Yoon J.-H."/>
        </authorList>
    </citation>
    <scope>NUCLEOTIDE SEQUENCE [LARGE SCALE GENOMIC DNA]</scope>
    <source>
        <strain evidence="6 7">JBTF-M27</strain>
    </source>
</reference>
<dbReference type="EMBL" id="JAABNT010000030">
    <property type="protein sequence ID" value="NEK24982.1"/>
    <property type="molecule type" value="Genomic_DNA"/>
</dbReference>
<feature type="domain" description="Cyclic nucleotide-binding" evidence="4">
    <location>
        <begin position="23"/>
        <end position="103"/>
    </location>
</feature>
<dbReference type="GO" id="GO:0003700">
    <property type="term" value="F:DNA-binding transcription factor activity"/>
    <property type="evidence" value="ECO:0007669"/>
    <property type="project" value="TreeGrafter"/>
</dbReference>
<dbReference type="InterPro" id="IPR050397">
    <property type="entry name" value="Env_Response_Regulators"/>
</dbReference>
<dbReference type="InterPro" id="IPR012318">
    <property type="entry name" value="HTH_CRP"/>
</dbReference>
<organism evidence="6 7">
    <name type="scientific">Sulfitobacter sediminilitoris</name>
    <dbReference type="NCBI Taxonomy" id="2698830"/>
    <lineage>
        <taxon>Bacteria</taxon>
        <taxon>Pseudomonadati</taxon>
        <taxon>Pseudomonadota</taxon>
        <taxon>Alphaproteobacteria</taxon>
        <taxon>Rhodobacterales</taxon>
        <taxon>Roseobacteraceae</taxon>
        <taxon>Sulfitobacter</taxon>
    </lineage>
</organism>
<evidence type="ECO:0000256" key="3">
    <source>
        <dbReference type="ARBA" id="ARBA00023163"/>
    </source>
</evidence>
<dbReference type="Gene3D" id="2.60.120.10">
    <property type="entry name" value="Jelly Rolls"/>
    <property type="match status" value="1"/>
</dbReference>
<keyword evidence="3" id="KW-0804">Transcription</keyword>
<protein>
    <submittedName>
        <fullName evidence="6">Cyclic nucleotide-binding domain-containing protein</fullName>
    </submittedName>
</protein>
<dbReference type="PRINTS" id="PR00034">
    <property type="entry name" value="HTHCRP"/>
</dbReference>
<keyword evidence="1" id="KW-0805">Transcription regulation</keyword>
<gene>
    <name evidence="6" type="ORF">GV827_21675</name>
</gene>
<evidence type="ECO:0000313" key="6">
    <source>
        <dbReference type="EMBL" id="NEK24982.1"/>
    </source>
</evidence>
<evidence type="ECO:0000259" key="4">
    <source>
        <dbReference type="PROSITE" id="PS50042"/>
    </source>
</evidence>
<feature type="domain" description="HTH crp-type" evidence="5">
    <location>
        <begin position="134"/>
        <end position="202"/>
    </location>
</feature>
<keyword evidence="7" id="KW-1185">Reference proteome</keyword>
<dbReference type="SMART" id="SM00419">
    <property type="entry name" value="HTH_CRP"/>
    <property type="match status" value="1"/>
</dbReference>
<name>A0A6P0CFR2_9RHOB</name>
<dbReference type="Pfam" id="PF00027">
    <property type="entry name" value="cNMP_binding"/>
    <property type="match status" value="1"/>
</dbReference>
<dbReference type="AlphaFoldDB" id="A0A6P0CFR2"/>
<sequence>MQSGSARILELFSSATQIIELGANEVLFEEDDPGDSLFIVLDGSVEISLIWHDGRRLGLDVMRSGHIFGEIALFDPGVRTASAKTLEPCRLAQLSHDDLLNAISTKPELAVEILKLMGQRMRWMNQQLHEYVFMPLPARLARKLLYLIPGDTGTERKLALSQTELADFAGATREAVSKILSAWNKSGILKTSRGSMEVLDRSALFRIAGYED</sequence>